<evidence type="ECO:0008006" key="3">
    <source>
        <dbReference type="Google" id="ProtNLM"/>
    </source>
</evidence>
<name>A0A844HN75_9RHOB</name>
<keyword evidence="2" id="KW-1185">Reference proteome</keyword>
<evidence type="ECO:0000313" key="2">
    <source>
        <dbReference type="Proteomes" id="UP000449846"/>
    </source>
</evidence>
<gene>
    <name evidence="1" type="ORF">GL300_21445</name>
</gene>
<dbReference type="EMBL" id="WMIG01000020">
    <property type="protein sequence ID" value="MTH61773.1"/>
    <property type="molecule type" value="Genomic_DNA"/>
</dbReference>
<accession>A0A844HN75</accession>
<dbReference type="AlphaFoldDB" id="A0A844HN75"/>
<dbReference type="OrthoDB" id="7743910at2"/>
<evidence type="ECO:0000313" key="1">
    <source>
        <dbReference type="EMBL" id="MTH61773.1"/>
    </source>
</evidence>
<proteinExistence type="predicted"/>
<comment type="caution">
    <text evidence="1">The sequence shown here is derived from an EMBL/GenBank/DDBJ whole genome shotgun (WGS) entry which is preliminary data.</text>
</comment>
<organism evidence="1 2">
    <name type="scientific">Paracoccus litorisediminis</name>
    <dbReference type="NCBI Taxonomy" id="2006130"/>
    <lineage>
        <taxon>Bacteria</taxon>
        <taxon>Pseudomonadati</taxon>
        <taxon>Pseudomonadota</taxon>
        <taxon>Alphaproteobacteria</taxon>
        <taxon>Rhodobacterales</taxon>
        <taxon>Paracoccaceae</taxon>
        <taxon>Paracoccus</taxon>
    </lineage>
</organism>
<protein>
    <recommendedName>
        <fullName evidence="3">Anti-sigma factor</fullName>
    </recommendedName>
</protein>
<reference evidence="1 2" key="1">
    <citation type="submission" date="2019-11" db="EMBL/GenBank/DDBJ databases">
        <authorList>
            <person name="Dong K."/>
        </authorList>
    </citation>
    <scope>NUCLEOTIDE SEQUENCE [LARGE SCALE GENOMIC DNA]</scope>
    <source>
        <strain evidence="1 2">NBRC 112902</strain>
    </source>
</reference>
<dbReference type="Proteomes" id="UP000449846">
    <property type="component" value="Unassembled WGS sequence"/>
</dbReference>
<sequence length="267" mass="27653">MSGGTYTAMDGGKDGPMQIDDETLMALADGELDPARAEELRRAIAADPELQSRLHRFEETRRLLSGLRRDQPGEDPLAAMIRASATGTAAPVVPSPTASHAPGPRPVVPPGGTPLAAPVRAPQRSANLNRRPWMAAAASAAIVAIGLGWWEWAGAPAPQGFSPAELAALDSLPSGQVQALDDGGELAMIASFRAKDGALCREYETAQRVVLACREAGGWAARYAAVAEAAGQDYRPASGQGSIDDAIAAIGAAAPMTPEEEAATLRE</sequence>